<dbReference type="PROSITE" id="PS50158">
    <property type="entry name" value="ZF_CCHC"/>
    <property type="match status" value="1"/>
</dbReference>
<keyword evidence="5" id="KW-1185">Reference proteome</keyword>
<evidence type="ECO:0000313" key="4">
    <source>
        <dbReference type="EMBL" id="KAK9009411.1"/>
    </source>
</evidence>
<name>A0ABR2R9H0_9ROSI</name>
<dbReference type="SUPFAM" id="SSF57756">
    <property type="entry name" value="Retrovirus zinc finger-like domains"/>
    <property type="match status" value="1"/>
</dbReference>
<dbReference type="Pfam" id="PF00098">
    <property type="entry name" value="zf-CCHC"/>
    <property type="match status" value="1"/>
</dbReference>
<comment type="caution">
    <text evidence="4">The sequence shown here is derived from an EMBL/GenBank/DDBJ whole genome shotgun (WGS) entry which is preliminary data.</text>
</comment>
<evidence type="ECO:0000256" key="1">
    <source>
        <dbReference type="PROSITE-ProRule" id="PRU00047"/>
    </source>
</evidence>
<feature type="region of interest" description="Disordered" evidence="2">
    <location>
        <begin position="66"/>
        <end position="90"/>
    </location>
</feature>
<reference evidence="4 5" key="1">
    <citation type="journal article" date="2024" name="G3 (Bethesda)">
        <title>Genome assembly of Hibiscus sabdariffa L. provides insights into metabolisms of medicinal natural products.</title>
        <authorList>
            <person name="Kim T."/>
        </authorList>
    </citation>
    <scope>NUCLEOTIDE SEQUENCE [LARGE SCALE GENOMIC DNA]</scope>
    <source>
        <strain evidence="4">TK-2024</strain>
        <tissue evidence="4">Old leaves</tissue>
    </source>
</reference>
<dbReference type="Gene3D" id="4.10.60.10">
    <property type="entry name" value="Zinc finger, CCHC-type"/>
    <property type="match status" value="1"/>
</dbReference>
<feature type="compositionally biased region" description="Low complexity" evidence="2">
    <location>
        <begin position="67"/>
        <end position="79"/>
    </location>
</feature>
<keyword evidence="1" id="KW-0862">Zinc</keyword>
<dbReference type="Proteomes" id="UP001396334">
    <property type="component" value="Unassembled WGS sequence"/>
</dbReference>
<evidence type="ECO:0000256" key="2">
    <source>
        <dbReference type="SAM" id="MobiDB-lite"/>
    </source>
</evidence>
<keyword evidence="1" id="KW-0863">Zinc-finger</keyword>
<keyword evidence="1" id="KW-0479">Metal-binding</keyword>
<gene>
    <name evidence="4" type="ORF">V6N11_035948</name>
</gene>
<dbReference type="InterPro" id="IPR001878">
    <property type="entry name" value="Znf_CCHC"/>
</dbReference>
<dbReference type="EMBL" id="JBBPBN010000024">
    <property type="protein sequence ID" value="KAK9009411.1"/>
    <property type="molecule type" value="Genomic_DNA"/>
</dbReference>
<sequence length="90" mass="9849">MYGNETLDFAEIASKLISEEKRLKNGGRDFTVRDSTNSVLAVNEKRKKNVVCWRCGKAGHVRRNCPGGASSAKGSESEANTVSLDNFDLL</sequence>
<evidence type="ECO:0000313" key="5">
    <source>
        <dbReference type="Proteomes" id="UP001396334"/>
    </source>
</evidence>
<organism evidence="4 5">
    <name type="scientific">Hibiscus sabdariffa</name>
    <name type="common">roselle</name>
    <dbReference type="NCBI Taxonomy" id="183260"/>
    <lineage>
        <taxon>Eukaryota</taxon>
        <taxon>Viridiplantae</taxon>
        <taxon>Streptophyta</taxon>
        <taxon>Embryophyta</taxon>
        <taxon>Tracheophyta</taxon>
        <taxon>Spermatophyta</taxon>
        <taxon>Magnoliopsida</taxon>
        <taxon>eudicotyledons</taxon>
        <taxon>Gunneridae</taxon>
        <taxon>Pentapetalae</taxon>
        <taxon>rosids</taxon>
        <taxon>malvids</taxon>
        <taxon>Malvales</taxon>
        <taxon>Malvaceae</taxon>
        <taxon>Malvoideae</taxon>
        <taxon>Hibiscus</taxon>
    </lineage>
</organism>
<accession>A0ABR2R9H0</accession>
<dbReference type="InterPro" id="IPR036875">
    <property type="entry name" value="Znf_CCHC_sf"/>
</dbReference>
<dbReference type="SMART" id="SM00343">
    <property type="entry name" value="ZnF_C2HC"/>
    <property type="match status" value="1"/>
</dbReference>
<protein>
    <recommendedName>
        <fullName evidence="3">CCHC-type domain-containing protein</fullName>
    </recommendedName>
</protein>
<proteinExistence type="predicted"/>
<feature type="domain" description="CCHC-type" evidence="3">
    <location>
        <begin position="52"/>
        <end position="66"/>
    </location>
</feature>
<evidence type="ECO:0000259" key="3">
    <source>
        <dbReference type="PROSITE" id="PS50158"/>
    </source>
</evidence>